<dbReference type="Proteomes" id="UP000696485">
    <property type="component" value="Unassembled WGS sequence"/>
</dbReference>
<evidence type="ECO:0000313" key="2">
    <source>
        <dbReference type="Proteomes" id="UP000696485"/>
    </source>
</evidence>
<gene>
    <name evidence="1" type="ORF">BG006_007355</name>
</gene>
<sequence length="932" mass="104877">MTNSCCVLWDEVTDTFANISYLQDSAAQRVFFEVDKEYNLIVPLRVMCSSIPYVVVVRAEEVDGQARTRRWPLAFQKGAINPRTCLYDLSEHEFLKAVATRNHYDRLLRAKLEVISDMDCSLEQGIAKTVARIVLLDQMVQELYEHHRLNTCQAIMENINHCLEYPSSHLFLVLPSSLERWDDMDPTTHSFRLYFICDPRSSTATILPQHIHVTGHQGYDIDQPQAFFQQYGQYTLTLLNMVKHGYPRGPYSVPASDTFEILRPGAPVRHVLTRENIGPLVDKSIAHISKLSFKKSLWKIVLNPRESRHLGSFLRIHGGELGLGGLHRVVERMPSDHVHWRCPNHAEHTRNSRLESIVGTLGGKVDRSLHTIAVSPSAVQVVDIATALQGTKSVFDATIRFTWIVSRDELQEVLALMAHSGVVALQLDGLTSKARIHNSENEEDMFVDTVGSSKLQLVTLLNYPQPSEQYLYLGKAGSDAFGLQLSLPAELPHFDWFNLRMTLERGLARIGKKTRTSLIQPSLQEGFRQLVLEKDLNIRGIDLFEPESKMWQGRLGMQRGVVIGLSDTTAPSKMICRSLLEYGTLRALRLRTQDSVDIPYLHSLIELNPRLQYLDIPAQEERIFKYLGPLWRKGVSGQLQVVLRELSAENTLHRIASLVVGTSLSDSSGSVVSVGLHVVVVSRWQSQYVSGLRADQDARVLDIATLKFPSVVTSLILNLSAFTRPGHSSIQKVLQRSSLERLVVHCSHFDSNLREYFGQVLSNVQWPTIKSPILVGVKIDDWIRVWTELGNIFGASPGLGPRLSCFDIVENIQLQDDGDWDLIIGAFDFATLKSLSFLNSPLFNTATLMDQLKEQLSDLELIVLTSSLEEKCLTFISLPAKSVVQTQYRELDIKGINMSQTNDIWHTLTASGGFQYGLARAMIPNDPSSPRV</sequence>
<dbReference type="EMBL" id="JAAAUY010000462">
    <property type="protein sequence ID" value="KAF9329594.1"/>
    <property type="molecule type" value="Genomic_DNA"/>
</dbReference>
<name>A0A9P5VKR5_9FUNG</name>
<protein>
    <submittedName>
        <fullName evidence="1">Uncharacterized protein</fullName>
    </submittedName>
</protein>
<keyword evidence="2" id="KW-1185">Reference proteome</keyword>
<comment type="caution">
    <text evidence="1">The sequence shown here is derived from an EMBL/GenBank/DDBJ whole genome shotgun (WGS) entry which is preliminary data.</text>
</comment>
<accession>A0A9P5VKR5</accession>
<proteinExistence type="predicted"/>
<organism evidence="1 2">
    <name type="scientific">Podila minutissima</name>
    <dbReference type="NCBI Taxonomy" id="64525"/>
    <lineage>
        <taxon>Eukaryota</taxon>
        <taxon>Fungi</taxon>
        <taxon>Fungi incertae sedis</taxon>
        <taxon>Mucoromycota</taxon>
        <taxon>Mortierellomycotina</taxon>
        <taxon>Mortierellomycetes</taxon>
        <taxon>Mortierellales</taxon>
        <taxon>Mortierellaceae</taxon>
        <taxon>Podila</taxon>
    </lineage>
</organism>
<evidence type="ECO:0000313" key="1">
    <source>
        <dbReference type="EMBL" id="KAF9329594.1"/>
    </source>
</evidence>
<dbReference type="AlphaFoldDB" id="A0A9P5VKR5"/>
<feature type="non-terminal residue" evidence="1">
    <location>
        <position position="932"/>
    </location>
</feature>
<reference evidence="1" key="1">
    <citation type="journal article" date="2020" name="Fungal Divers.">
        <title>Resolving the Mortierellaceae phylogeny through synthesis of multi-gene phylogenetics and phylogenomics.</title>
        <authorList>
            <person name="Vandepol N."/>
            <person name="Liber J."/>
            <person name="Desiro A."/>
            <person name="Na H."/>
            <person name="Kennedy M."/>
            <person name="Barry K."/>
            <person name="Grigoriev I.V."/>
            <person name="Miller A.N."/>
            <person name="O'Donnell K."/>
            <person name="Stajich J.E."/>
            <person name="Bonito G."/>
        </authorList>
    </citation>
    <scope>NUCLEOTIDE SEQUENCE</scope>
    <source>
        <strain evidence="1">NVP1</strain>
    </source>
</reference>